<evidence type="ECO:0000259" key="7">
    <source>
        <dbReference type="Pfam" id="PF09157"/>
    </source>
</evidence>
<feature type="domain" description="tRNA pseudouridine synthase II TruB subfamily 1 C-terminal" evidence="7">
    <location>
        <begin position="227"/>
        <end position="289"/>
    </location>
</feature>
<keyword evidence="4 5" id="KW-0413">Isomerase</keyword>
<dbReference type="GO" id="GO:0003723">
    <property type="term" value="F:RNA binding"/>
    <property type="evidence" value="ECO:0007669"/>
    <property type="project" value="InterPro"/>
</dbReference>
<feature type="active site" description="Nucleophile" evidence="5">
    <location>
        <position position="38"/>
    </location>
</feature>
<keyword evidence="3 5" id="KW-0819">tRNA processing</keyword>
<dbReference type="InterPro" id="IPR036974">
    <property type="entry name" value="PUA_sf"/>
</dbReference>
<evidence type="ECO:0000256" key="5">
    <source>
        <dbReference type="HAMAP-Rule" id="MF_01080"/>
    </source>
</evidence>
<dbReference type="SUPFAM" id="SSF88697">
    <property type="entry name" value="PUA domain-like"/>
    <property type="match status" value="1"/>
</dbReference>
<dbReference type="InterPro" id="IPR002501">
    <property type="entry name" value="PsdUridine_synth_N"/>
</dbReference>
<dbReference type="EMBL" id="DTDP01000015">
    <property type="protein sequence ID" value="HGK53471.1"/>
    <property type="molecule type" value="Genomic_DNA"/>
</dbReference>
<dbReference type="InterPro" id="IPR020103">
    <property type="entry name" value="PsdUridine_synth_cat_dom_sf"/>
</dbReference>
<dbReference type="InterPro" id="IPR014780">
    <property type="entry name" value="tRNA_psdUridine_synth_TruB"/>
</dbReference>
<evidence type="ECO:0000256" key="1">
    <source>
        <dbReference type="ARBA" id="ARBA00000385"/>
    </source>
</evidence>
<dbReference type="NCBIfam" id="TIGR00431">
    <property type="entry name" value="TruB"/>
    <property type="match status" value="1"/>
</dbReference>
<dbReference type="GO" id="GO:1990481">
    <property type="term" value="P:mRNA pseudouridine synthesis"/>
    <property type="evidence" value="ECO:0007669"/>
    <property type="project" value="TreeGrafter"/>
</dbReference>
<comment type="caution">
    <text evidence="8">The sequence shown here is derived from an EMBL/GenBank/DDBJ whole genome shotgun (WGS) entry which is preliminary data.</text>
</comment>
<dbReference type="AlphaFoldDB" id="A0A7V3ZSN3"/>
<dbReference type="EC" id="5.4.99.25" evidence="5"/>
<comment type="similarity">
    <text evidence="2 5">Belongs to the pseudouridine synthase TruB family. Type 1 subfamily.</text>
</comment>
<evidence type="ECO:0000256" key="2">
    <source>
        <dbReference type="ARBA" id="ARBA00005642"/>
    </source>
</evidence>
<dbReference type="Gene3D" id="2.30.130.10">
    <property type="entry name" value="PUA domain"/>
    <property type="match status" value="1"/>
</dbReference>
<dbReference type="GO" id="GO:0031119">
    <property type="term" value="P:tRNA pseudouridine synthesis"/>
    <property type="evidence" value="ECO:0007669"/>
    <property type="project" value="UniProtKB-UniRule"/>
</dbReference>
<evidence type="ECO:0000256" key="3">
    <source>
        <dbReference type="ARBA" id="ARBA00022694"/>
    </source>
</evidence>
<reference evidence="8" key="1">
    <citation type="journal article" date="2020" name="mSystems">
        <title>Genome- and Community-Level Interaction Insights into Carbon Utilization and Element Cycling Functions of Hydrothermarchaeota in Hydrothermal Sediment.</title>
        <authorList>
            <person name="Zhou Z."/>
            <person name="Liu Y."/>
            <person name="Xu W."/>
            <person name="Pan J."/>
            <person name="Luo Z.H."/>
            <person name="Li M."/>
        </authorList>
    </citation>
    <scope>NUCLEOTIDE SEQUENCE [LARGE SCALE GENOMIC DNA]</scope>
    <source>
        <strain evidence="8">SpSt-695</strain>
    </source>
</reference>
<proteinExistence type="inferred from homology"/>
<dbReference type="Gene3D" id="3.30.2350.10">
    <property type="entry name" value="Pseudouridine synthase"/>
    <property type="match status" value="1"/>
</dbReference>
<name>A0A7V3ZSN3_UNCW3</name>
<protein>
    <recommendedName>
        <fullName evidence="5">tRNA pseudouridine synthase B</fullName>
        <ecNumber evidence="5">5.4.99.25</ecNumber>
    </recommendedName>
    <alternativeName>
        <fullName evidence="5">tRNA pseudouridine(55) synthase</fullName>
        <shortName evidence="5">Psi55 synthase</shortName>
    </alternativeName>
    <alternativeName>
        <fullName evidence="5">tRNA pseudouridylate synthase</fullName>
    </alternativeName>
    <alternativeName>
        <fullName evidence="5">tRNA-uridine isomerase</fullName>
    </alternativeName>
</protein>
<dbReference type="SUPFAM" id="SSF55120">
    <property type="entry name" value="Pseudouridine synthase"/>
    <property type="match status" value="1"/>
</dbReference>
<accession>A0A7V3ZSN3</accession>
<gene>
    <name evidence="5 8" type="primary">truB</name>
    <name evidence="8" type="ORF">ENU72_00395</name>
</gene>
<comment type="function">
    <text evidence="5">Responsible for synthesis of pseudouridine from uracil-55 in the psi GC loop of transfer RNAs.</text>
</comment>
<dbReference type="Pfam" id="PF01509">
    <property type="entry name" value="TruB_N"/>
    <property type="match status" value="1"/>
</dbReference>
<dbReference type="InterPro" id="IPR015947">
    <property type="entry name" value="PUA-like_sf"/>
</dbReference>
<feature type="domain" description="Pseudouridine synthase II N-terminal" evidence="6">
    <location>
        <begin position="23"/>
        <end position="171"/>
    </location>
</feature>
<dbReference type="PANTHER" id="PTHR13767:SF2">
    <property type="entry name" value="PSEUDOURIDYLATE SYNTHASE TRUB1"/>
    <property type="match status" value="1"/>
</dbReference>
<dbReference type="HAMAP" id="MF_01080">
    <property type="entry name" value="TruB_bact"/>
    <property type="match status" value="1"/>
</dbReference>
<organism evidence="8">
    <name type="scientific">candidate division WOR-3 bacterium</name>
    <dbReference type="NCBI Taxonomy" id="2052148"/>
    <lineage>
        <taxon>Bacteria</taxon>
        <taxon>Bacteria division WOR-3</taxon>
    </lineage>
</organism>
<evidence type="ECO:0000259" key="6">
    <source>
        <dbReference type="Pfam" id="PF01509"/>
    </source>
</evidence>
<dbReference type="CDD" id="cd02573">
    <property type="entry name" value="PseudoU_synth_EcTruB"/>
    <property type="match status" value="1"/>
</dbReference>
<evidence type="ECO:0000313" key="8">
    <source>
        <dbReference type="EMBL" id="HGK53471.1"/>
    </source>
</evidence>
<comment type="catalytic activity">
    <reaction evidence="1 5">
        <text>uridine(55) in tRNA = pseudouridine(55) in tRNA</text>
        <dbReference type="Rhea" id="RHEA:42532"/>
        <dbReference type="Rhea" id="RHEA-COMP:10101"/>
        <dbReference type="Rhea" id="RHEA-COMP:10102"/>
        <dbReference type="ChEBI" id="CHEBI:65314"/>
        <dbReference type="ChEBI" id="CHEBI:65315"/>
        <dbReference type="EC" id="5.4.99.25"/>
    </reaction>
</comment>
<sequence length="292" mass="33677">MDGFINFNKPKGWTTYDCIRFLKNKIKEKKIGHAGNLDPNAEGVVVIGLGKATRLLPFVMELEKVYVAKLLFGVLTDTWDITGNIIMKKEVPEVKREDFVKILKEFEGYIEQTPPPFSAVKRKGKRLYELAREGILLKTKSKKVYIREIELLEYSLPECKLRIKCSKGTYVRSLAKEIGERIGTFGIVKELVRERVGHFSIKDAIDEKTDNIEEKIMPIDYGVLHFPEIWLKEKGTINFKKGSTLKISAFMKFSHGIKQFSYIRVYDNEGKFIGIGQYADNKLLPKRIIFKE</sequence>
<dbReference type="PANTHER" id="PTHR13767">
    <property type="entry name" value="TRNA-PSEUDOURIDINE SYNTHASE"/>
    <property type="match status" value="1"/>
</dbReference>
<dbReference type="InterPro" id="IPR015240">
    <property type="entry name" value="tRNA_sdUridine_synth_fam1_C"/>
</dbReference>
<dbReference type="Pfam" id="PF09157">
    <property type="entry name" value="TruB-C_2"/>
    <property type="match status" value="1"/>
</dbReference>
<dbReference type="GO" id="GO:0160148">
    <property type="term" value="F:tRNA pseudouridine(55) synthase activity"/>
    <property type="evidence" value="ECO:0007669"/>
    <property type="project" value="UniProtKB-EC"/>
</dbReference>
<evidence type="ECO:0000256" key="4">
    <source>
        <dbReference type="ARBA" id="ARBA00023235"/>
    </source>
</evidence>